<evidence type="ECO:0000256" key="4">
    <source>
        <dbReference type="ARBA" id="ARBA00022723"/>
    </source>
</evidence>
<reference evidence="8" key="1">
    <citation type="submission" date="2022-12" db="EMBL/GenBank/DDBJ databases">
        <title>Genome sequence of SJ11.</title>
        <authorList>
            <person name="Woo H."/>
        </authorList>
    </citation>
    <scope>NUCLEOTIDE SEQUENCE</scope>
    <source>
        <strain evidence="8">SJ11</strain>
    </source>
</reference>
<dbReference type="Pfam" id="PF04055">
    <property type="entry name" value="Radical_SAM"/>
    <property type="match status" value="1"/>
</dbReference>
<sequence length="434" mass="50738">MKYSQFNSILPLEDKFVLYNTFSNHAIVLDPLLKDLLNAAKIEGIDNLEDVHPTFFSALKHKEFLLEDSVDEVQKVMDLRNAVDYAEDAYHLTINPTMNCNFKCWYCYETHIKASRMNEEIIERVNKFLSYQLEKNEKLQHFTLSWFGGEPLLYYYDIVLPIINHFNKVAQNRSISTFVNFTSNGFLVSEKMLESFKETGVRSLQITLDGYGADHDKVRYVTETRGSYEKIISNVVMMIKQQVFIRLRINYTTENLKNVHRIVYDLLDLTEADKEFIMVDFHRVWQDDVLDDSDIVQLQIDEFKKYGFAVSSNHSMDNVRNSCYADKKNSAVINYNGDVFKCTARDFTTFKRDGYIDEQGEIIWENGRHEKRMDSKFKNKPCLSCRLLPVCNGGCSQHAVENVEIQGEYCVFNHDENRKSEIVMEKVRELLDLA</sequence>
<dbReference type="InterPro" id="IPR058240">
    <property type="entry name" value="rSAM_sf"/>
</dbReference>
<dbReference type="InterPro" id="IPR023885">
    <property type="entry name" value="4Fe4S-binding_SPASM_dom"/>
</dbReference>
<evidence type="ECO:0000256" key="1">
    <source>
        <dbReference type="ARBA" id="ARBA00001966"/>
    </source>
</evidence>
<comment type="cofactor">
    <cofactor evidence="1">
        <name>[4Fe-4S] cluster</name>
        <dbReference type="ChEBI" id="CHEBI:49883"/>
    </cofactor>
</comment>
<dbReference type="InterPro" id="IPR007197">
    <property type="entry name" value="rSAM"/>
</dbReference>
<evidence type="ECO:0000313" key="8">
    <source>
        <dbReference type="EMBL" id="MCZ4223996.1"/>
    </source>
</evidence>
<dbReference type="Gene3D" id="3.20.20.70">
    <property type="entry name" value="Aldolase class I"/>
    <property type="match status" value="1"/>
</dbReference>
<dbReference type="CDD" id="cd01335">
    <property type="entry name" value="Radical_SAM"/>
    <property type="match status" value="1"/>
</dbReference>
<evidence type="ECO:0000256" key="3">
    <source>
        <dbReference type="ARBA" id="ARBA00022691"/>
    </source>
</evidence>
<dbReference type="SFLD" id="SFLDS00029">
    <property type="entry name" value="Radical_SAM"/>
    <property type="match status" value="1"/>
</dbReference>
<evidence type="ECO:0000259" key="7">
    <source>
        <dbReference type="Pfam" id="PF04055"/>
    </source>
</evidence>
<protein>
    <submittedName>
        <fullName evidence="8">Radical SAM protein</fullName>
    </submittedName>
</protein>
<comment type="caution">
    <text evidence="8">The sequence shown here is derived from an EMBL/GenBank/DDBJ whole genome shotgun (WGS) entry which is preliminary data.</text>
</comment>
<evidence type="ECO:0000256" key="2">
    <source>
        <dbReference type="ARBA" id="ARBA00022485"/>
    </source>
</evidence>
<keyword evidence="9" id="KW-1185">Reference proteome</keyword>
<gene>
    <name evidence="8" type="ORF">O0931_11845</name>
</gene>
<dbReference type="RefSeq" id="WP_269415791.1">
    <property type="nucleotide sequence ID" value="NZ_JAPWGL010000003.1"/>
</dbReference>
<keyword evidence="5" id="KW-0408">Iron</keyword>
<feature type="domain" description="Radical SAM core" evidence="7">
    <location>
        <begin position="94"/>
        <end position="240"/>
    </location>
</feature>
<name>A0ABT4KZ41_9SPHI</name>
<dbReference type="PANTHER" id="PTHR43787:SF3">
    <property type="entry name" value="ARYLSULFATASE REGULATORY PROTEIN"/>
    <property type="match status" value="1"/>
</dbReference>
<accession>A0ABT4KZ41</accession>
<evidence type="ECO:0000256" key="6">
    <source>
        <dbReference type="ARBA" id="ARBA00023014"/>
    </source>
</evidence>
<dbReference type="InterPro" id="IPR013785">
    <property type="entry name" value="Aldolase_TIM"/>
</dbReference>
<organism evidence="8 9">
    <name type="scientific">Pedobacter rhodius</name>
    <dbReference type="NCBI Taxonomy" id="3004098"/>
    <lineage>
        <taxon>Bacteria</taxon>
        <taxon>Pseudomonadati</taxon>
        <taxon>Bacteroidota</taxon>
        <taxon>Sphingobacteriia</taxon>
        <taxon>Sphingobacteriales</taxon>
        <taxon>Sphingobacteriaceae</taxon>
        <taxon>Pedobacter</taxon>
    </lineage>
</organism>
<keyword evidence="4" id="KW-0479">Metal-binding</keyword>
<dbReference type="SUPFAM" id="SSF102114">
    <property type="entry name" value="Radical SAM enzymes"/>
    <property type="match status" value="1"/>
</dbReference>
<proteinExistence type="predicted"/>
<dbReference type="Proteomes" id="UP001144341">
    <property type="component" value="Unassembled WGS sequence"/>
</dbReference>
<keyword evidence="6" id="KW-0411">Iron-sulfur</keyword>
<dbReference type="PANTHER" id="PTHR43787">
    <property type="entry name" value="FEMO COFACTOR BIOSYNTHESIS PROTEIN NIFB-RELATED"/>
    <property type="match status" value="1"/>
</dbReference>
<dbReference type="SFLD" id="SFLDG01067">
    <property type="entry name" value="SPASM/twitch_domain_containing"/>
    <property type="match status" value="1"/>
</dbReference>
<dbReference type="EMBL" id="JAPWGL010000003">
    <property type="protein sequence ID" value="MCZ4223996.1"/>
    <property type="molecule type" value="Genomic_DNA"/>
</dbReference>
<evidence type="ECO:0000313" key="9">
    <source>
        <dbReference type="Proteomes" id="UP001144341"/>
    </source>
</evidence>
<keyword evidence="2" id="KW-0004">4Fe-4S</keyword>
<keyword evidence="3" id="KW-0949">S-adenosyl-L-methionine</keyword>
<dbReference type="NCBIfam" id="TIGR04085">
    <property type="entry name" value="rSAM_more_4Fe4S"/>
    <property type="match status" value="1"/>
</dbReference>
<evidence type="ECO:0000256" key="5">
    <source>
        <dbReference type="ARBA" id="ARBA00023004"/>
    </source>
</evidence>